<dbReference type="OrthoDB" id="1304107at2759"/>
<proteinExistence type="predicted"/>
<evidence type="ECO:0000313" key="1">
    <source>
        <dbReference type="EMBL" id="KAJ8439674.1"/>
    </source>
</evidence>
<dbReference type="EMBL" id="JAKOGI010000212">
    <property type="protein sequence ID" value="KAJ8439674.1"/>
    <property type="molecule type" value="Genomic_DNA"/>
</dbReference>
<comment type="caution">
    <text evidence="1">The sequence shown here is derived from an EMBL/GenBank/DDBJ whole genome shotgun (WGS) entry which is preliminary data.</text>
</comment>
<keyword evidence="2" id="KW-1185">Reference proteome</keyword>
<organism evidence="1 2">
    <name type="scientific">Carnegiea gigantea</name>
    <dbReference type="NCBI Taxonomy" id="171969"/>
    <lineage>
        <taxon>Eukaryota</taxon>
        <taxon>Viridiplantae</taxon>
        <taxon>Streptophyta</taxon>
        <taxon>Embryophyta</taxon>
        <taxon>Tracheophyta</taxon>
        <taxon>Spermatophyta</taxon>
        <taxon>Magnoliopsida</taxon>
        <taxon>eudicotyledons</taxon>
        <taxon>Gunneridae</taxon>
        <taxon>Pentapetalae</taxon>
        <taxon>Caryophyllales</taxon>
        <taxon>Cactineae</taxon>
        <taxon>Cactaceae</taxon>
        <taxon>Cactoideae</taxon>
        <taxon>Echinocereeae</taxon>
        <taxon>Carnegiea</taxon>
    </lineage>
</organism>
<protein>
    <submittedName>
        <fullName evidence="1">Uncharacterized protein</fullName>
    </submittedName>
</protein>
<evidence type="ECO:0000313" key="2">
    <source>
        <dbReference type="Proteomes" id="UP001153076"/>
    </source>
</evidence>
<dbReference type="AlphaFoldDB" id="A0A9Q1KB23"/>
<gene>
    <name evidence="1" type="ORF">Cgig2_017947</name>
</gene>
<reference evidence="1" key="1">
    <citation type="submission" date="2022-04" db="EMBL/GenBank/DDBJ databases">
        <title>Carnegiea gigantea Genome sequencing and assembly v2.</title>
        <authorList>
            <person name="Copetti D."/>
            <person name="Sanderson M.J."/>
            <person name="Burquez A."/>
            <person name="Wojciechowski M.F."/>
        </authorList>
    </citation>
    <scope>NUCLEOTIDE SEQUENCE</scope>
    <source>
        <strain evidence="1">SGP5-SGP5p</strain>
        <tissue evidence="1">Aerial part</tissue>
    </source>
</reference>
<dbReference type="Proteomes" id="UP001153076">
    <property type="component" value="Unassembled WGS sequence"/>
</dbReference>
<name>A0A9Q1KB23_9CARY</name>
<accession>A0A9Q1KB23</accession>
<sequence length="180" mass="21202">MRDVILTCRDWRYDSKNKSLGLRPLEMANRNTRFFHTRTVIRHKFNRNKALQNDEGEWIADSDQIYNRKIHRFLWGGDVHGKKDSFGPTSLRPLRLGGRGIPVMRELNGAWLMKLGWRMVLEPEKHINIVEVGTFLITTRPPKPHHLNAWRGIVVQRHQVEEHAGMALGDRRATRLWLDR</sequence>